<dbReference type="AlphaFoldDB" id="A0AA86P3A0"/>
<reference evidence="2" key="1">
    <citation type="submission" date="2023-06" db="EMBL/GenBank/DDBJ databases">
        <authorList>
            <person name="Kurt Z."/>
        </authorList>
    </citation>
    <scope>NUCLEOTIDE SEQUENCE</scope>
</reference>
<protein>
    <submittedName>
        <fullName evidence="3">Hypothetical_protein</fullName>
    </submittedName>
</protein>
<evidence type="ECO:0000256" key="1">
    <source>
        <dbReference type="SAM" id="Phobius"/>
    </source>
</evidence>
<evidence type="ECO:0000313" key="2">
    <source>
        <dbReference type="EMBL" id="CAI9930788.1"/>
    </source>
</evidence>
<name>A0AA86P3A0_9EUKA</name>
<evidence type="ECO:0000313" key="3">
    <source>
        <dbReference type="EMBL" id="CAL5974868.1"/>
    </source>
</evidence>
<keyword evidence="1" id="KW-0812">Transmembrane</keyword>
<accession>A0AA86P3A0</accession>
<reference evidence="3 4" key="2">
    <citation type="submission" date="2024-07" db="EMBL/GenBank/DDBJ databases">
        <authorList>
            <person name="Akdeniz Z."/>
        </authorList>
    </citation>
    <scope>NUCLEOTIDE SEQUENCE [LARGE SCALE GENOMIC DNA]</scope>
</reference>
<dbReference type="EMBL" id="CAXDID020000005">
    <property type="protein sequence ID" value="CAL5974868.1"/>
    <property type="molecule type" value="Genomic_DNA"/>
</dbReference>
<feature type="transmembrane region" description="Helical" evidence="1">
    <location>
        <begin position="137"/>
        <end position="157"/>
    </location>
</feature>
<sequence>MTEEKPYQCDTSRYYQPYKVNNKCICNKNLVEINGFCLCDERIGFKLHQENDNCECTKQGKFQFLSTSGRCIQCDEKNGQVIGKDGICVCGERQIALSTNPLECYMCDQDQYLKDNKCYCEETEKEGPCKMNQGISVAQISIIGILMCTFIMILIVIEKRIHKRKLQKKAQLKYDQMNQKAVQIVPVYRIRRNQLIV</sequence>
<keyword evidence="1" id="KW-1133">Transmembrane helix</keyword>
<organism evidence="2">
    <name type="scientific">Hexamita inflata</name>
    <dbReference type="NCBI Taxonomy" id="28002"/>
    <lineage>
        <taxon>Eukaryota</taxon>
        <taxon>Metamonada</taxon>
        <taxon>Diplomonadida</taxon>
        <taxon>Hexamitidae</taxon>
        <taxon>Hexamitinae</taxon>
        <taxon>Hexamita</taxon>
    </lineage>
</organism>
<dbReference type="EMBL" id="CATOUU010000464">
    <property type="protein sequence ID" value="CAI9930788.1"/>
    <property type="molecule type" value="Genomic_DNA"/>
</dbReference>
<evidence type="ECO:0000313" key="4">
    <source>
        <dbReference type="Proteomes" id="UP001642409"/>
    </source>
</evidence>
<dbReference type="Proteomes" id="UP001642409">
    <property type="component" value="Unassembled WGS sequence"/>
</dbReference>
<keyword evidence="1" id="KW-0472">Membrane</keyword>
<keyword evidence="4" id="KW-1185">Reference proteome</keyword>
<gene>
    <name evidence="2" type="ORF">HINF_LOCUS18433</name>
    <name evidence="3" type="ORF">HINF_LOCUS3068</name>
</gene>
<proteinExistence type="predicted"/>
<comment type="caution">
    <text evidence="2">The sequence shown here is derived from an EMBL/GenBank/DDBJ whole genome shotgun (WGS) entry which is preliminary data.</text>
</comment>